<keyword evidence="3" id="KW-0694">RNA-binding</keyword>
<proteinExistence type="inferred from homology"/>
<dbReference type="CDD" id="cd00353">
    <property type="entry name" value="Ribosomal_S15p_S13e"/>
    <property type="match status" value="1"/>
</dbReference>
<dbReference type="InterPro" id="IPR005290">
    <property type="entry name" value="Ribosomal_uS15_bac-type"/>
</dbReference>
<evidence type="ECO:0000256" key="3">
    <source>
        <dbReference type="HAMAP-Rule" id="MF_01343"/>
    </source>
</evidence>
<keyword evidence="1 3" id="KW-0689">Ribosomal protein</keyword>
<dbReference type="Pfam" id="PF00312">
    <property type="entry name" value="Ribosomal_S15"/>
    <property type="match status" value="1"/>
</dbReference>
<organism evidence="5 6">
    <name type="scientific">Candidatus Sneabacter namystus</name>
    <dbReference type="NCBI Taxonomy" id="2601646"/>
    <lineage>
        <taxon>Bacteria</taxon>
        <taxon>Pseudomonadati</taxon>
        <taxon>Pseudomonadota</taxon>
        <taxon>Alphaproteobacteria</taxon>
        <taxon>Rickettsiales</taxon>
        <taxon>Rickettsiaceae</taxon>
        <taxon>Rickettsieae</taxon>
        <taxon>Candidatus Sneabacter</taxon>
    </lineage>
</organism>
<dbReference type="InterPro" id="IPR009068">
    <property type="entry name" value="uS15_NS1_RNA-bd_sf"/>
</dbReference>
<dbReference type="AlphaFoldDB" id="A0A5C0UI75"/>
<dbReference type="SUPFAM" id="SSF47060">
    <property type="entry name" value="S15/NS1 RNA-binding domain"/>
    <property type="match status" value="1"/>
</dbReference>
<dbReference type="PANTHER" id="PTHR23321:SF26">
    <property type="entry name" value="SMALL RIBOSOMAL SUBUNIT PROTEIN US15M"/>
    <property type="match status" value="1"/>
</dbReference>
<dbReference type="Gene3D" id="6.10.250.3130">
    <property type="match status" value="1"/>
</dbReference>
<comment type="function">
    <text evidence="3">Forms an intersubunit bridge (bridge B4) with the 23S rRNA of the 50S subunit in the ribosome.</text>
</comment>
<dbReference type="GO" id="GO:0019843">
    <property type="term" value="F:rRNA binding"/>
    <property type="evidence" value="ECO:0007669"/>
    <property type="project" value="UniProtKB-UniRule"/>
</dbReference>
<dbReference type="RefSeq" id="WP_148952169.1">
    <property type="nucleotide sequence ID" value="NZ_CP043312.1"/>
</dbReference>
<keyword evidence="2 3" id="KW-0687">Ribonucleoprotein</keyword>
<evidence type="ECO:0000313" key="5">
    <source>
        <dbReference type="EMBL" id="QEK39808.1"/>
    </source>
</evidence>
<dbReference type="GO" id="GO:0006412">
    <property type="term" value="P:translation"/>
    <property type="evidence" value="ECO:0007669"/>
    <property type="project" value="UniProtKB-UniRule"/>
</dbReference>
<dbReference type="OrthoDB" id="9799262at2"/>
<protein>
    <recommendedName>
        <fullName evidence="3">Small ribosomal subunit protein uS15</fullName>
    </recommendedName>
</protein>
<keyword evidence="6" id="KW-1185">Reference proteome</keyword>
<evidence type="ECO:0000256" key="2">
    <source>
        <dbReference type="ARBA" id="ARBA00023274"/>
    </source>
</evidence>
<dbReference type="InterPro" id="IPR000589">
    <property type="entry name" value="Ribosomal_uS15"/>
</dbReference>
<dbReference type="KEGG" id="snay:FZC37_02640"/>
<comment type="function">
    <text evidence="3">One of the primary rRNA binding proteins, it binds directly to 16S rRNA where it helps nucleate assembly of the platform of the 30S subunit by binding and bridging several RNA helices of the 16S rRNA.</text>
</comment>
<accession>A0A5C0UI75</accession>
<comment type="similarity">
    <text evidence="3 4">Belongs to the universal ribosomal protein uS15 family.</text>
</comment>
<evidence type="ECO:0000256" key="1">
    <source>
        <dbReference type="ARBA" id="ARBA00022980"/>
    </source>
</evidence>
<dbReference type="EMBL" id="CP043312">
    <property type="protein sequence ID" value="QEK39808.1"/>
    <property type="molecule type" value="Genomic_DNA"/>
</dbReference>
<dbReference type="PANTHER" id="PTHR23321">
    <property type="entry name" value="RIBOSOMAL PROTEIN S15, BACTERIAL AND ORGANELLAR"/>
    <property type="match status" value="1"/>
</dbReference>
<sequence length="88" mass="9987">MISSDQVRQIIKDFGTSAVDSGSSEVQCALLTYRIKGLSDYVKTYKKDFSAKRLLLKLVSKRKRLLAYLKSVSINRYAALIEKLGLRK</sequence>
<reference evidence="5 6" key="1">
    <citation type="submission" date="2019-08" db="EMBL/GenBank/DDBJ databases">
        <title>Highly reduced genomes of protist endosymbionts show evolutionary convergence.</title>
        <authorList>
            <person name="George E."/>
            <person name="Husnik F."/>
            <person name="Tashyreva D."/>
            <person name="Prokopchuk G."/>
            <person name="Horak A."/>
            <person name="Kwong W.K."/>
            <person name="Lukes J."/>
            <person name="Keeling P.J."/>
        </authorList>
    </citation>
    <scope>NUCLEOTIDE SEQUENCE [LARGE SCALE GENOMIC DNA]</scope>
    <source>
        <strain evidence="5">1621</strain>
    </source>
</reference>
<dbReference type="HAMAP" id="MF_01343_B">
    <property type="entry name" value="Ribosomal_uS15_B"/>
    <property type="match status" value="1"/>
</dbReference>
<dbReference type="Gene3D" id="1.10.287.10">
    <property type="entry name" value="S15/NS1, RNA-binding"/>
    <property type="match status" value="1"/>
</dbReference>
<dbReference type="Proteomes" id="UP000323844">
    <property type="component" value="Chromosome"/>
</dbReference>
<keyword evidence="3" id="KW-0699">rRNA-binding</keyword>
<comment type="subunit">
    <text evidence="3">Part of the 30S ribosomal subunit. Forms a bridge to the 50S subunit in the 70S ribosome, contacting the 23S rRNA.</text>
</comment>
<evidence type="ECO:0000256" key="4">
    <source>
        <dbReference type="RuleBase" id="RU003919"/>
    </source>
</evidence>
<dbReference type="GO" id="GO:0003735">
    <property type="term" value="F:structural constituent of ribosome"/>
    <property type="evidence" value="ECO:0007669"/>
    <property type="project" value="InterPro"/>
</dbReference>
<dbReference type="SMART" id="SM01387">
    <property type="entry name" value="Ribosomal_S15"/>
    <property type="match status" value="1"/>
</dbReference>
<dbReference type="NCBIfam" id="TIGR00952">
    <property type="entry name" value="S15_bact"/>
    <property type="match status" value="1"/>
</dbReference>
<dbReference type="GO" id="GO:0022627">
    <property type="term" value="C:cytosolic small ribosomal subunit"/>
    <property type="evidence" value="ECO:0007669"/>
    <property type="project" value="TreeGrafter"/>
</dbReference>
<gene>
    <name evidence="3 5" type="primary">rpsO</name>
    <name evidence="5" type="ORF">FZC37_02640</name>
</gene>
<name>A0A5C0UI75_9RICK</name>
<evidence type="ECO:0000313" key="6">
    <source>
        <dbReference type="Proteomes" id="UP000323844"/>
    </source>
</evidence>